<evidence type="ECO:0000313" key="4">
    <source>
        <dbReference type="WBParaSite" id="TCNE_0000111701-mRNA-1"/>
    </source>
</evidence>
<sequence length="312" mass="36083">LAYVIVIITRYVIVPFQILTEFRTSSFWEKYKPFFSHLHDLALLIYTAAFLFLGYNFSFDRFNLVTAGVYYFLTTTGTNFYGITLLTVENIISATLSFVLMHNNRRIFKKTLTGTSRHGLSERYQIAENIKITRLVYPIIIFETVAKVVLLFVLFYIFIYPANVKDTRMLSHLFDVTLAFYIACMSWMFLLRHKPYRTVIINYVRRSHTSSNEVADIRILSTVNGERIIMEPTQKDYFDMLQKDWQQPRRVRNASVLAALKSTTVVAVPGCRIPQFYSSLCLLGHDLSVAFQLIRAKVAAPTATDVDNWAPL</sequence>
<proteinExistence type="inferred from homology"/>
<dbReference type="PANTHER" id="PTHR47518">
    <property type="entry name" value="SERPENTINE RECEPTOR CLASS EPSILON-13-RELATED"/>
    <property type="match status" value="1"/>
</dbReference>
<accession>A0A183TXZ8</accession>
<feature type="transmembrane region" description="Helical" evidence="2">
    <location>
        <begin position="171"/>
        <end position="191"/>
    </location>
</feature>
<feature type="transmembrane region" description="Helical" evidence="2">
    <location>
        <begin position="79"/>
        <end position="100"/>
    </location>
</feature>
<keyword evidence="2" id="KW-0812">Transmembrane</keyword>
<dbReference type="InterPro" id="IPR052854">
    <property type="entry name" value="Serpentine_rcpt_epsilon"/>
</dbReference>
<evidence type="ECO:0000313" key="3">
    <source>
        <dbReference type="Proteomes" id="UP000050794"/>
    </source>
</evidence>
<organism evidence="3 4">
    <name type="scientific">Toxocara canis</name>
    <name type="common">Canine roundworm</name>
    <dbReference type="NCBI Taxonomy" id="6265"/>
    <lineage>
        <taxon>Eukaryota</taxon>
        <taxon>Metazoa</taxon>
        <taxon>Ecdysozoa</taxon>
        <taxon>Nematoda</taxon>
        <taxon>Chromadorea</taxon>
        <taxon>Rhabditida</taxon>
        <taxon>Spirurina</taxon>
        <taxon>Ascaridomorpha</taxon>
        <taxon>Ascaridoidea</taxon>
        <taxon>Toxocaridae</taxon>
        <taxon>Toxocara</taxon>
    </lineage>
</organism>
<evidence type="ECO:0000256" key="2">
    <source>
        <dbReference type="SAM" id="Phobius"/>
    </source>
</evidence>
<reference evidence="4" key="1">
    <citation type="submission" date="2016-06" db="UniProtKB">
        <authorList>
            <consortium name="WormBaseParasite"/>
        </authorList>
    </citation>
    <scope>IDENTIFICATION</scope>
</reference>
<dbReference type="Pfam" id="PF03125">
    <property type="entry name" value="Sre"/>
    <property type="match status" value="1"/>
</dbReference>
<dbReference type="WBParaSite" id="TCNE_0000111701-mRNA-1">
    <property type="protein sequence ID" value="TCNE_0000111701-mRNA-1"/>
    <property type="gene ID" value="TCNE_0000111701"/>
</dbReference>
<dbReference type="GO" id="GO:0016020">
    <property type="term" value="C:membrane"/>
    <property type="evidence" value="ECO:0007669"/>
    <property type="project" value="InterPro"/>
</dbReference>
<name>A0A183TXZ8_TOXCA</name>
<dbReference type="Proteomes" id="UP000050794">
    <property type="component" value="Unassembled WGS sequence"/>
</dbReference>
<keyword evidence="3" id="KW-1185">Reference proteome</keyword>
<keyword evidence="2" id="KW-1133">Transmembrane helix</keyword>
<keyword evidence="2" id="KW-0472">Membrane</keyword>
<feature type="transmembrane region" description="Helical" evidence="2">
    <location>
        <begin position="41"/>
        <end position="59"/>
    </location>
</feature>
<dbReference type="GO" id="GO:0007606">
    <property type="term" value="P:sensory perception of chemical stimulus"/>
    <property type="evidence" value="ECO:0007669"/>
    <property type="project" value="InterPro"/>
</dbReference>
<evidence type="ECO:0000256" key="1">
    <source>
        <dbReference type="ARBA" id="ARBA00006803"/>
    </source>
</evidence>
<protein>
    <submittedName>
        <fullName evidence="4">G protein-coupled receptor</fullName>
    </submittedName>
</protein>
<feature type="transmembrane region" description="Helical" evidence="2">
    <location>
        <begin position="135"/>
        <end position="159"/>
    </location>
</feature>
<dbReference type="InterPro" id="IPR004151">
    <property type="entry name" value="7TM_GPCR_serpentine_rcpt_Sre"/>
</dbReference>
<dbReference type="AlphaFoldDB" id="A0A183TXZ8"/>
<comment type="similarity">
    <text evidence="1">Belongs to the nematode receptor-like protein sre family.</text>
</comment>
<dbReference type="PANTHER" id="PTHR47518:SF11">
    <property type="entry name" value="SERPENTINE RECEPTOR, CLASS E (EPSILON)-RELATED"/>
    <property type="match status" value="1"/>
</dbReference>